<dbReference type="AlphaFoldDB" id="A0A0N4X6V1"/>
<accession>A0A0N4X6V1</accession>
<sequence>MLAIFAVLLLLGSINIIHGQPVQQYLVDDGLILPSKAAESYGTVVEQQPSDEDILTTETFQTNHQEQFTLAPPTPRQRRDTEDEDLGGIFFQYTPPQEDTVMESKEVPLIEFPLLPAVEPIEVVSLEEGAIQELKIIDDPSEAAKQCDELWVRLSTHDLLFSIRVCPIGTRFF</sequence>
<keyword evidence="3" id="KW-1185">Reference proteome</keyword>
<dbReference type="Proteomes" id="UP000268014">
    <property type="component" value="Unassembled WGS sequence"/>
</dbReference>
<protein>
    <submittedName>
        <fullName evidence="4">Conserved secreted protein</fullName>
    </submittedName>
</protein>
<evidence type="ECO:0000313" key="3">
    <source>
        <dbReference type="Proteomes" id="UP000268014"/>
    </source>
</evidence>
<feature type="signal peptide" evidence="1">
    <location>
        <begin position="1"/>
        <end position="19"/>
    </location>
</feature>
<name>A0A0N4X6V1_HAEPC</name>
<keyword evidence="1" id="KW-0732">Signal</keyword>
<evidence type="ECO:0000313" key="2">
    <source>
        <dbReference type="EMBL" id="VDO81352.1"/>
    </source>
</evidence>
<reference evidence="4" key="1">
    <citation type="submission" date="2017-02" db="UniProtKB">
        <authorList>
            <consortium name="WormBaseParasite"/>
        </authorList>
    </citation>
    <scope>IDENTIFICATION</scope>
</reference>
<evidence type="ECO:0000256" key="1">
    <source>
        <dbReference type="SAM" id="SignalP"/>
    </source>
</evidence>
<gene>
    <name evidence="2" type="ORF">HPLM_LOCUS20085</name>
</gene>
<proteinExistence type="predicted"/>
<organism evidence="4">
    <name type="scientific">Haemonchus placei</name>
    <name type="common">Barber's pole worm</name>
    <dbReference type="NCBI Taxonomy" id="6290"/>
    <lineage>
        <taxon>Eukaryota</taxon>
        <taxon>Metazoa</taxon>
        <taxon>Ecdysozoa</taxon>
        <taxon>Nematoda</taxon>
        <taxon>Chromadorea</taxon>
        <taxon>Rhabditida</taxon>
        <taxon>Rhabditina</taxon>
        <taxon>Rhabditomorpha</taxon>
        <taxon>Strongyloidea</taxon>
        <taxon>Trichostrongylidae</taxon>
        <taxon>Haemonchus</taxon>
    </lineage>
</organism>
<reference evidence="2 3" key="2">
    <citation type="submission" date="2018-11" db="EMBL/GenBank/DDBJ databases">
        <authorList>
            <consortium name="Pathogen Informatics"/>
        </authorList>
    </citation>
    <scope>NUCLEOTIDE SEQUENCE [LARGE SCALE GENOMIC DNA]</scope>
    <source>
        <strain evidence="2 3">MHpl1</strain>
    </source>
</reference>
<feature type="chain" id="PRO_5043124449" evidence="1">
    <location>
        <begin position="20"/>
        <end position="173"/>
    </location>
</feature>
<dbReference type="WBParaSite" id="HPLM_0002009301-mRNA-1">
    <property type="protein sequence ID" value="HPLM_0002009301-mRNA-1"/>
    <property type="gene ID" value="HPLM_0002009301"/>
</dbReference>
<dbReference type="EMBL" id="UZAF01021844">
    <property type="protein sequence ID" value="VDO81352.1"/>
    <property type="molecule type" value="Genomic_DNA"/>
</dbReference>
<evidence type="ECO:0000313" key="4">
    <source>
        <dbReference type="WBParaSite" id="HPLM_0002009301-mRNA-1"/>
    </source>
</evidence>